<evidence type="ECO:0000313" key="2">
    <source>
        <dbReference type="Proteomes" id="UP001732700"/>
    </source>
</evidence>
<accession>A0ACD5WDS4</accession>
<protein>
    <submittedName>
        <fullName evidence="1">Uncharacterized protein</fullName>
    </submittedName>
</protein>
<evidence type="ECO:0000313" key="1">
    <source>
        <dbReference type="EnsemblPlants" id="AVESA.00010b.r2.4AG0616720.1.CDS"/>
    </source>
</evidence>
<sequence>MHVTEPINPCHPPSHKDLSIGILQEYNTMGENHQCISMATSSNVELQEAHTTLWNLTFSYLKSMALDCAISLGLPNALHKCGGAATLSDLLDTISVPDSKKAHLPRLMRFLSAVGIFTIDDVPTAGECRNGESTSIIYRLTPVSRLLVDDEAGAKHPCLSLASFVLSQTTKYHVGAAMHLSDWFKSDDGTAAVEMPFRMAHGTDLWGVMDRDPKMNQVFNDGMGSDTRFAMDFIVNNYGDMFQGVTSLVDVAGGTGSAARAIAKAFPHIKCSVLDLPNVIHTIPADGVVEYVAGDMMSSIPPTDVVFLKYVLHDWNDEDCVKILKECKKAIPESGGKVIIVDIVVGSPSKDKMEAQVAFDLLMMVITAGKERDEHEWRKIFMGAGFSHYKTRPVLGFFAVTELYT</sequence>
<proteinExistence type="predicted"/>
<dbReference type="EnsemblPlants" id="AVESA.00010b.r2.4AG0616720.1">
    <property type="protein sequence ID" value="AVESA.00010b.r2.4AG0616720.1.CDS"/>
    <property type="gene ID" value="AVESA.00010b.r2.4AG0616720"/>
</dbReference>
<organism evidence="1 2">
    <name type="scientific">Avena sativa</name>
    <name type="common">Oat</name>
    <dbReference type="NCBI Taxonomy" id="4498"/>
    <lineage>
        <taxon>Eukaryota</taxon>
        <taxon>Viridiplantae</taxon>
        <taxon>Streptophyta</taxon>
        <taxon>Embryophyta</taxon>
        <taxon>Tracheophyta</taxon>
        <taxon>Spermatophyta</taxon>
        <taxon>Magnoliopsida</taxon>
        <taxon>Liliopsida</taxon>
        <taxon>Poales</taxon>
        <taxon>Poaceae</taxon>
        <taxon>BOP clade</taxon>
        <taxon>Pooideae</taxon>
        <taxon>Poodae</taxon>
        <taxon>Poeae</taxon>
        <taxon>Poeae Chloroplast Group 1 (Aveneae type)</taxon>
        <taxon>Aveninae</taxon>
        <taxon>Avena</taxon>
    </lineage>
</organism>
<reference evidence="1" key="2">
    <citation type="submission" date="2025-09" db="UniProtKB">
        <authorList>
            <consortium name="EnsemblPlants"/>
        </authorList>
    </citation>
    <scope>IDENTIFICATION</scope>
</reference>
<keyword evidence="2" id="KW-1185">Reference proteome</keyword>
<name>A0ACD5WDS4_AVESA</name>
<dbReference type="Proteomes" id="UP001732700">
    <property type="component" value="Chromosome 4A"/>
</dbReference>
<reference evidence="1" key="1">
    <citation type="submission" date="2021-05" db="EMBL/GenBank/DDBJ databases">
        <authorList>
            <person name="Scholz U."/>
            <person name="Mascher M."/>
            <person name="Fiebig A."/>
        </authorList>
    </citation>
    <scope>NUCLEOTIDE SEQUENCE [LARGE SCALE GENOMIC DNA]</scope>
</reference>